<dbReference type="Proteomes" id="UP001374584">
    <property type="component" value="Unassembled WGS sequence"/>
</dbReference>
<keyword evidence="1" id="KW-1133">Transmembrane helix</keyword>
<keyword evidence="3" id="KW-1185">Reference proteome</keyword>
<keyword evidence="1" id="KW-0812">Transmembrane</keyword>
<accession>A0AAN9MN25</accession>
<sequence length="76" mass="8714">MRRDTGRLMHEKPKWDQSLRVMILSHIMHALNLAPLLFLFSPSSGDLKREGQIDRTSPVLICSQKHRSHTHIVTGS</sequence>
<gene>
    <name evidence="2" type="ORF">VNO80_14257</name>
</gene>
<proteinExistence type="predicted"/>
<protein>
    <submittedName>
        <fullName evidence="2">Uncharacterized protein</fullName>
    </submittedName>
</protein>
<dbReference type="AlphaFoldDB" id="A0AAN9MN25"/>
<name>A0AAN9MN25_PHACN</name>
<reference evidence="2 3" key="1">
    <citation type="submission" date="2024-01" db="EMBL/GenBank/DDBJ databases">
        <title>The genomes of 5 underutilized Papilionoideae crops provide insights into root nodulation and disease resistanc.</title>
        <authorList>
            <person name="Jiang F."/>
        </authorList>
    </citation>
    <scope>NUCLEOTIDE SEQUENCE [LARGE SCALE GENOMIC DNA]</scope>
    <source>
        <strain evidence="2">JINMINGXINNONG_FW02</strain>
        <tissue evidence="2">Leaves</tissue>
    </source>
</reference>
<comment type="caution">
    <text evidence="2">The sequence shown here is derived from an EMBL/GenBank/DDBJ whole genome shotgun (WGS) entry which is preliminary data.</text>
</comment>
<keyword evidence="1" id="KW-0472">Membrane</keyword>
<evidence type="ECO:0000313" key="3">
    <source>
        <dbReference type="Proteomes" id="UP001374584"/>
    </source>
</evidence>
<evidence type="ECO:0000313" key="2">
    <source>
        <dbReference type="EMBL" id="KAK7355012.1"/>
    </source>
</evidence>
<evidence type="ECO:0000256" key="1">
    <source>
        <dbReference type="SAM" id="Phobius"/>
    </source>
</evidence>
<feature type="transmembrane region" description="Helical" evidence="1">
    <location>
        <begin position="21"/>
        <end position="40"/>
    </location>
</feature>
<organism evidence="2 3">
    <name type="scientific">Phaseolus coccineus</name>
    <name type="common">Scarlet runner bean</name>
    <name type="synonym">Phaseolus multiflorus</name>
    <dbReference type="NCBI Taxonomy" id="3886"/>
    <lineage>
        <taxon>Eukaryota</taxon>
        <taxon>Viridiplantae</taxon>
        <taxon>Streptophyta</taxon>
        <taxon>Embryophyta</taxon>
        <taxon>Tracheophyta</taxon>
        <taxon>Spermatophyta</taxon>
        <taxon>Magnoliopsida</taxon>
        <taxon>eudicotyledons</taxon>
        <taxon>Gunneridae</taxon>
        <taxon>Pentapetalae</taxon>
        <taxon>rosids</taxon>
        <taxon>fabids</taxon>
        <taxon>Fabales</taxon>
        <taxon>Fabaceae</taxon>
        <taxon>Papilionoideae</taxon>
        <taxon>50 kb inversion clade</taxon>
        <taxon>NPAAA clade</taxon>
        <taxon>indigoferoid/millettioid clade</taxon>
        <taxon>Phaseoleae</taxon>
        <taxon>Phaseolus</taxon>
    </lineage>
</organism>
<dbReference type="EMBL" id="JAYMYR010000006">
    <property type="protein sequence ID" value="KAK7355012.1"/>
    <property type="molecule type" value="Genomic_DNA"/>
</dbReference>